<evidence type="ECO:0000313" key="7">
    <source>
        <dbReference type="Proteomes" id="UP001589792"/>
    </source>
</evidence>
<evidence type="ECO:0000256" key="3">
    <source>
        <dbReference type="ARBA" id="ARBA00023163"/>
    </source>
</evidence>
<dbReference type="RefSeq" id="WP_380671827.1">
    <property type="nucleotide sequence ID" value="NZ_CP173186.1"/>
</dbReference>
<evidence type="ECO:0000259" key="5">
    <source>
        <dbReference type="PROSITE" id="PS01124"/>
    </source>
</evidence>
<dbReference type="PROSITE" id="PS01124">
    <property type="entry name" value="HTH_ARAC_FAMILY_2"/>
    <property type="match status" value="1"/>
</dbReference>
<feature type="transmembrane region" description="Helical" evidence="4">
    <location>
        <begin position="87"/>
        <end position="104"/>
    </location>
</feature>
<dbReference type="PANTHER" id="PTHR43280:SF29">
    <property type="entry name" value="ARAC-FAMILY TRANSCRIPTIONAL REGULATOR"/>
    <property type="match status" value="1"/>
</dbReference>
<sequence>MPLIPLSFLFSLLCLALLWRLGWPSLRYGIGQLLLLVCAWQGLLVGIRYGYQFNQLNMLQPLGAVMIPSLTYLALQVTAKGRLGWRAGLHLLPMLLVAMALLWAPFVLDITIVVCYLAYGAAVLFYVRGGENCLQQVRLTESWLSIRLWRSLGMLLIACGIAEFGIALDFWLFAGRHAGLLATVGNILVMASICLALSRSGASQNTSDTLADDEVPNKEDQQQAESWFGQVEQRLRQDNLYLEADLNLARLARKVGLPARKVSLAVNQQTGMNVSQYVNQLRIQQASEWLSSSDRPVTEIMLEAGFSTKSNFNREFLRVQGMSPSEWRKLHPVDP</sequence>
<dbReference type="PANTHER" id="PTHR43280">
    <property type="entry name" value="ARAC-FAMILY TRANSCRIPTIONAL REGULATOR"/>
    <property type="match status" value="1"/>
</dbReference>
<feature type="transmembrane region" description="Helical" evidence="4">
    <location>
        <begin position="57"/>
        <end position="75"/>
    </location>
</feature>
<keyword evidence="2" id="KW-0238">DNA-binding</keyword>
<dbReference type="InterPro" id="IPR009057">
    <property type="entry name" value="Homeodomain-like_sf"/>
</dbReference>
<feature type="transmembrane region" description="Helical" evidence="4">
    <location>
        <begin position="30"/>
        <end position="51"/>
    </location>
</feature>
<keyword evidence="3" id="KW-0804">Transcription</keyword>
<protein>
    <submittedName>
        <fullName evidence="6">Helix-turn-helix domain-containing protein</fullName>
    </submittedName>
</protein>
<comment type="caution">
    <text evidence="6">The sequence shown here is derived from an EMBL/GenBank/DDBJ whole genome shotgun (WGS) entry which is preliminary data.</text>
</comment>
<dbReference type="SMART" id="SM00342">
    <property type="entry name" value="HTH_ARAC"/>
    <property type="match status" value="1"/>
</dbReference>
<dbReference type="Gene3D" id="1.10.10.60">
    <property type="entry name" value="Homeodomain-like"/>
    <property type="match status" value="1"/>
</dbReference>
<evidence type="ECO:0000256" key="2">
    <source>
        <dbReference type="ARBA" id="ARBA00023125"/>
    </source>
</evidence>
<evidence type="ECO:0000313" key="6">
    <source>
        <dbReference type="EMBL" id="MFC0224963.1"/>
    </source>
</evidence>
<gene>
    <name evidence="6" type="ORF">ACFFJ3_00295</name>
</gene>
<reference evidence="6 7" key="1">
    <citation type="submission" date="2024-09" db="EMBL/GenBank/DDBJ databases">
        <authorList>
            <person name="Sun Q."/>
            <person name="Mori K."/>
        </authorList>
    </citation>
    <scope>NUCLEOTIDE SEQUENCE [LARGE SCALE GENOMIC DNA]</scope>
    <source>
        <strain evidence="6 7">CCM 8626</strain>
    </source>
</reference>
<keyword evidence="1" id="KW-0805">Transcription regulation</keyword>
<evidence type="ECO:0000256" key="4">
    <source>
        <dbReference type="SAM" id="Phobius"/>
    </source>
</evidence>
<accession>A0ABV6E7U8</accession>
<feature type="transmembrane region" description="Helical" evidence="4">
    <location>
        <begin position="6"/>
        <end position="23"/>
    </location>
</feature>
<feature type="transmembrane region" description="Helical" evidence="4">
    <location>
        <begin position="178"/>
        <end position="197"/>
    </location>
</feature>
<dbReference type="Proteomes" id="UP001589792">
    <property type="component" value="Unassembled WGS sequence"/>
</dbReference>
<dbReference type="SUPFAM" id="SSF46689">
    <property type="entry name" value="Homeodomain-like"/>
    <property type="match status" value="1"/>
</dbReference>
<feature type="transmembrane region" description="Helical" evidence="4">
    <location>
        <begin position="148"/>
        <end position="172"/>
    </location>
</feature>
<dbReference type="InterPro" id="IPR018060">
    <property type="entry name" value="HTH_AraC"/>
</dbReference>
<evidence type="ECO:0000256" key="1">
    <source>
        <dbReference type="ARBA" id="ARBA00023015"/>
    </source>
</evidence>
<organism evidence="6 7">
    <name type="scientific">Serratia aquatilis</name>
    <dbReference type="NCBI Taxonomy" id="1737515"/>
    <lineage>
        <taxon>Bacteria</taxon>
        <taxon>Pseudomonadati</taxon>
        <taxon>Pseudomonadota</taxon>
        <taxon>Gammaproteobacteria</taxon>
        <taxon>Enterobacterales</taxon>
        <taxon>Yersiniaceae</taxon>
        <taxon>Serratia</taxon>
    </lineage>
</organism>
<keyword evidence="4" id="KW-1133">Transmembrane helix</keyword>
<name>A0ABV6E7U8_9GAMM</name>
<dbReference type="EMBL" id="JBHLXG010000003">
    <property type="protein sequence ID" value="MFC0224963.1"/>
    <property type="molecule type" value="Genomic_DNA"/>
</dbReference>
<keyword evidence="7" id="KW-1185">Reference proteome</keyword>
<feature type="domain" description="HTH araC/xylS-type" evidence="5">
    <location>
        <begin position="225"/>
        <end position="330"/>
    </location>
</feature>
<feature type="transmembrane region" description="Helical" evidence="4">
    <location>
        <begin position="110"/>
        <end position="127"/>
    </location>
</feature>
<keyword evidence="4" id="KW-0812">Transmembrane</keyword>
<dbReference type="Pfam" id="PF12833">
    <property type="entry name" value="HTH_18"/>
    <property type="match status" value="1"/>
</dbReference>
<proteinExistence type="predicted"/>
<keyword evidence="4" id="KW-0472">Membrane</keyword>